<evidence type="ECO:0000256" key="5">
    <source>
        <dbReference type="PIRSR" id="PIRSR622684-1"/>
    </source>
</evidence>
<dbReference type="Pfam" id="PF00648">
    <property type="entry name" value="Peptidase_C2"/>
    <property type="match status" value="1"/>
</dbReference>
<evidence type="ECO:0000256" key="4">
    <source>
        <dbReference type="ARBA" id="ARBA00022807"/>
    </source>
</evidence>
<dbReference type="EMBL" id="CAMPGE010027162">
    <property type="protein sequence ID" value="CAI2384817.1"/>
    <property type="molecule type" value="Genomic_DNA"/>
</dbReference>
<feature type="domain" description="Calpain catalytic" evidence="7">
    <location>
        <begin position="149"/>
        <end position="376"/>
    </location>
</feature>
<evidence type="ECO:0000313" key="8">
    <source>
        <dbReference type="EMBL" id="CAI2384817.1"/>
    </source>
</evidence>
<dbReference type="InterPro" id="IPR038765">
    <property type="entry name" value="Papain-like_cys_pep_sf"/>
</dbReference>
<evidence type="ECO:0000256" key="1">
    <source>
        <dbReference type="ARBA" id="ARBA00007623"/>
    </source>
</evidence>
<evidence type="ECO:0000313" key="9">
    <source>
        <dbReference type="Proteomes" id="UP001295684"/>
    </source>
</evidence>
<sequence>MEKISETERNLEGVRAPNLKKALKANTQRRFCKNQSIFLKSVSLCAERVLCIGCDYGNAERQFFLYNLSSIRKGIQLMFIGMDCSKYKEVLSKMIEKARDLFQFDPLDNMDQKNAQNRVKSRIASGCDSYEIVSTGTELAGQVREGLCSFIDSDFPPQDSSISPSASRQPKGIVWLRAHEFMEETPNLFKDEIKFEDVKMGCLAICYFLSSVGQLTNNPDFIKNELFVTQEYNNEGIYILRFFWDGEHKKVIVDNYFPCRFSEKNKFEPIYAQNNSSELWVMLLEKAFAKLNGYYDALNEGYLSHHLTDLTGAPVEQIKIKKDFEDTKAAEQYYSGLLESLNQKRAKRYLIFSSTPSRDDNEFLEVIVQSRHAFAISLTPDGFVIVYDPSGIGATSALSESSLYREKKNKYALDPDEETKMASREAIEQGFKIQFWCGKLNKGQNCCFCCEFNHIVICRIGTHSVTRRFKS</sequence>
<keyword evidence="3" id="KW-0378">Hydrolase</keyword>
<feature type="active site" evidence="5">
    <location>
        <position position="206"/>
    </location>
</feature>
<comment type="caution">
    <text evidence="6">Lacks conserved residue(s) required for the propagation of feature annotation.</text>
</comment>
<dbReference type="GO" id="GO:0006508">
    <property type="term" value="P:proteolysis"/>
    <property type="evidence" value="ECO:0007669"/>
    <property type="project" value="UniProtKB-KW"/>
</dbReference>
<keyword evidence="9" id="KW-1185">Reference proteome</keyword>
<protein>
    <recommendedName>
        <fullName evidence="7">Calpain catalytic domain-containing protein</fullName>
    </recommendedName>
</protein>
<evidence type="ECO:0000259" key="7">
    <source>
        <dbReference type="PROSITE" id="PS50203"/>
    </source>
</evidence>
<name>A0AAD2D8I9_EUPCR</name>
<dbReference type="PROSITE" id="PS50203">
    <property type="entry name" value="CALPAIN_CAT"/>
    <property type="match status" value="1"/>
</dbReference>
<dbReference type="AlphaFoldDB" id="A0AAD2D8I9"/>
<evidence type="ECO:0000256" key="2">
    <source>
        <dbReference type="ARBA" id="ARBA00022670"/>
    </source>
</evidence>
<dbReference type="SUPFAM" id="SSF54001">
    <property type="entry name" value="Cysteine proteinases"/>
    <property type="match status" value="1"/>
</dbReference>
<dbReference type="PANTHER" id="PTHR10183:SF379">
    <property type="entry name" value="CALPAIN-5"/>
    <property type="match status" value="1"/>
</dbReference>
<organism evidence="8 9">
    <name type="scientific">Euplotes crassus</name>
    <dbReference type="NCBI Taxonomy" id="5936"/>
    <lineage>
        <taxon>Eukaryota</taxon>
        <taxon>Sar</taxon>
        <taxon>Alveolata</taxon>
        <taxon>Ciliophora</taxon>
        <taxon>Intramacronucleata</taxon>
        <taxon>Spirotrichea</taxon>
        <taxon>Hypotrichia</taxon>
        <taxon>Euplotida</taxon>
        <taxon>Euplotidae</taxon>
        <taxon>Moneuplotes</taxon>
    </lineage>
</organism>
<dbReference type="InterPro" id="IPR022684">
    <property type="entry name" value="Calpain_cysteine_protease"/>
</dbReference>
<dbReference type="PRINTS" id="PR00704">
    <property type="entry name" value="CALPAIN"/>
</dbReference>
<evidence type="ECO:0000256" key="3">
    <source>
        <dbReference type="ARBA" id="ARBA00022801"/>
    </source>
</evidence>
<dbReference type="SMART" id="SM00230">
    <property type="entry name" value="CysPc"/>
    <property type="match status" value="1"/>
</dbReference>
<comment type="caution">
    <text evidence="8">The sequence shown here is derived from an EMBL/GenBank/DDBJ whole genome shotgun (WGS) entry which is preliminary data.</text>
</comment>
<keyword evidence="4" id="KW-0788">Thiol protease</keyword>
<keyword evidence="2" id="KW-0645">Protease</keyword>
<dbReference type="GO" id="GO:0004198">
    <property type="term" value="F:calcium-dependent cysteine-type endopeptidase activity"/>
    <property type="evidence" value="ECO:0007669"/>
    <property type="project" value="InterPro"/>
</dbReference>
<dbReference type="PANTHER" id="PTHR10183">
    <property type="entry name" value="CALPAIN"/>
    <property type="match status" value="1"/>
</dbReference>
<gene>
    <name evidence="8" type="ORF">ECRASSUSDP1_LOCUS26354</name>
</gene>
<dbReference type="Proteomes" id="UP001295684">
    <property type="component" value="Unassembled WGS sequence"/>
</dbReference>
<comment type="similarity">
    <text evidence="1">Belongs to the peptidase C2 family.</text>
</comment>
<evidence type="ECO:0000256" key="6">
    <source>
        <dbReference type="PROSITE-ProRule" id="PRU00239"/>
    </source>
</evidence>
<reference evidence="8" key="1">
    <citation type="submission" date="2023-07" db="EMBL/GenBank/DDBJ databases">
        <authorList>
            <consortium name="AG Swart"/>
            <person name="Singh M."/>
            <person name="Singh A."/>
            <person name="Seah K."/>
            <person name="Emmerich C."/>
        </authorList>
    </citation>
    <scope>NUCLEOTIDE SEQUENCE</scope>
    <source>
        <strain evidence="8">DP1</strain>
    </source>
</reference>
<proteinExistence type="inferred from homology"/>
<accession>A0AAD2D8I9</accession>
<dbReference type="InterPro" id="IPR001300">
    <property type="entry name" value="Peptidase_C2_calpain_cat"/>
</dbReference>